<feature type="domain" description="ADP ribosyltransferase" evidence="1">
    <location>
        <begin position="105"/>
        <end position="256"/>
    </location>
</feature>
<name>A0A9K3LFX1_9STRA</name>
<dbReference type="InterPro" id="IPR003540">
    <property type="entry name" value="ADP-ribosyltransferase"/>
</dbReference>
<reference evidence="2" key="1">
    <citation type="journal article" date="2021" name="Sci. Rep.">
        <title>Diploid genomic architecture of Nitzschia inconspicua, an elite biomass production diatom.</title>
        <authorList>
            <person name="Oliver A."/>
            <person name="Podell S."/>
            <person name="Pinowska A."/>
            <person name="Traller J.C."/>
            <person name="Smith S.R."/>
            <person name="McClure R."/>
            <person name="Beliaev A."/>
            <person name="Bohutskyi P."/>
            <person name="Hill E.A."/>
            <person name="Rabines A."/>
            <person name="Zheng H."/>
            <person name="Allen L.Z."/>
            <person name="Kuo A."/>
            <person name="Grigoriev I.V."/>
            <person name="Allen A.E."/>
            <person name="Hazlebeck D."/>
            <person name="Allen E.E."/>
        </authorList>
    </citation>
    <scope>NUCLEOTIDE SEQUENCE</scope>
    <source>
        <strain evidence="2">Hildebrandi</strain>
    </source>
</reference>
<sequence length="359" mass="39529">MKFIVDEAFEAAMGGAGKNNGEGESNNVVHVQQPLTGQKKMSFKESIAAWKAKKGKTTYNGVNDNVFQEPYVYTTTIPVVKSSTPTAAESRRNLPLSPEEQVTADLLTEDERQAIYDYTCGELCDEMNSALRKQDASVPPRIEEKVQLIKKGLSKLPPLEPGTCLWRGSGSDLDRHFVLQPGQVFCDPGCFSKSTDESAAMNFMREDGDDLEGILFYITYMMSGKAIHFLSACRDEAEVLYPPSTKFIITKREGNKVFMTELVEDEVEDSVVSLISSAEEEPETEIISATVHGPDDEDGDPVEEEIIASGQRLRAPKTKNVAMKNDGLVPCLSMVEGDRLDFKSRLGLFSEMDADGPLG</sequence>
<keyword evidence="3" id="KW-1185">Reference proteome</keyword>
<accession>A0A9K3LFX1</accession>
<evidence type="ECO:0000313" key="3">
    <source>
        <dbReference type="Proteomes" id="UP000693970"/>
    </source>
</evidence>
<reference evidence="2" key="2">
    <citation type="submission" date="2021-04" db="EMBL/GenBank/DDBJ databases">
        <authorList>
            <person name="Podell S."/>
        </authorList>
    </citation>
    <scope>NUCLEOTIDE SEQUENCE</scope>
    <source>
        <strain evidence="2">Hildebrandi</strain>
    </source>
</reference>
<protein>
    <submittedName>
        <fullName evidence="2">ADP-ribosyltransferase exoenzyme</fullName>
    </submittedName>
</protein>
<dbReference type="AlphaFoldDB" id="A0A9K3LFX1"/>
<organism evidence="2 3">
    <name type="scientific">Nitzschia inconspicua</name>
    <dbReference type="NCBI Taxonomy" id="303405"/>
    <lineage>
        <taxon>Eukaryota</taxon>
        <taxon>Sar</taxon>
        <taxon>Stramenopiles</taxon>
        <taxon>Ochrophyta</taxon>
        <taxon>Bacillariophyta</taxon>
        <taxon>Bacillariophyceae</taxon>
        <taxon>Bacillariophycidae</taxon>
        <taxon>Bacillariales</taxon>
        <taxon>Bacillariaceae</taxon>
        <taxon>Nitzschia</taxon>
    </lineage>
</organism>
<dbReference type="EMBL" id="JAGRRH010000013">
    <property type="protein sequence ID" value="KAG7361669.1"/>
    <property type="molecule type" value="Genomic_DNA"/>
</dbReference>
<dbReference type="Pfam" id="PF03496">
    <property type="entry name" value="ADPrib_exo_Tox"/>
    <property type="match status" value="1"/>
</dbReference>
<evidence type="ECO:0000313" key="2">
    <source>
        <dbReference type="EMBL" id="KAG7361669.1"/>
    </source>
</evidence>
<dbReference type="OrthoDB" id="57189at2759"/>
<dbReference type="PROSITE" id="PS51996">
    <property type="entry name" value="TR_MART"/>
    <property type="match status" value="1"/>
</dbReference>
<dbReference type="Proteomes" id="UP000693970">
    <property type="component" value="Unassembled WGS sequence"/>
</dbReference>
<comment type="caution">
    <text evidence="2">The sequence shown here is derived from an EMBL/GenBank/DDBJ whole genome shotgun (WGS) entry which is preliminary data.</text>
</comment>
<proteinExistence type="predicted"/>
<evidence type="ECO:0000259" key="1">
    <source>
        <dbReference type="Pfam" id="PF03496"/>
    </source>
</evidence>
<gene>
    <name evidence="2" type="ORF">IV203_036770</name>
</gene>
<dbReference type="GO" id="GO:0005576">
    <property type="term" value="C:extracellular region"/>
    <property type="evidence" value="ECO:0007669"/>
    <property type="project" value="InterPro"/>
</dbReference>